<evidence type="ECO:0000313" key="1">
    <source>
        <dbReference type="EMBL" id="MFC6866898.1"/>
    </source>
</evidence>
<name>A0ABW2BXF9_9PSEU</name>
<dbReference type="InterPro" id="IPR011008">
    <property type="entry name" value="Dimeric_a/b-barrel"/>
</dbReference>
<sequence>MTTHVFFLNKLRQGCDRDEYERWLREVDYPTARSLNSIQSYRVVRLEGMLSESEFPCDYLEVVEISDLDSYVADIGDFPGRERFLEQLTSFVDDAVITHGTVIE</sequence>
<dbReference type="Proteomes" id="UP001596337">
    <property type="component" value="Unassembled WGS sequence"/>
</dbReference>
<gene>
    <name evidence="1" type="ORF">ACFQGD_07030</name>
</gene>
<dbReference type="Pfam" id="PF11639">
    <property type="entry name" value="HapK"/>
    <property type="match status" value="1"/>
</dbReference>
<protein>
    <recommendedName>
        <fullName evidence="3">REDY-like protein HapK</fullName>
    </recommendedName>
</protein>
<reference evidence="2" key="1">
    <citation type="journal article" date="2019" name="Int. J. Syst. Evol. Microbiol.">
        <title>The Global Catalogue of Microorganisms (GCM) 10K type strain sequencing project: providing services to taxonomists for standard genome sequencing and annotation.</title>
        <authorList>
            <consortium name="The Broad Institute Genomics Platform"/>
            <consortium name="The Broad Institute Genome Sequencing Center for Infectious Disease"/>
            <person name="Wu L."/>
            <person name="Ma J."/>
        </authorList>
    </citation>
    <scope>NUCLEOTIDE SEQUENCE [LARGE SCALE GENOMIC DNA]</scope>
    <source>
        <strain evidence="2">KCTC 32255</strain>
    </source>
</reference>
<dbReference type="Gene3D" id="3.30.70.100">
    <property type="match status" value="1"/>
</dbReference>
<proteinExistence type="predicted"/>
<evidence type="ECO:0008006" key="3">
    <source>
        <dbReference type="Google" id="ProtNLM"/>
    </source>
</evidence>
<dbReference type="InterPro" id="IPR021667">
    <property type="entry name" value="HapK"/>
</dbReference>
<evidence type="ECO:0000313" key="2">
    <source>
        <dbReference type="Proteomes" id="UP001596337"/>
    </source>
</evidence>
<keyword evidence="2" id="KW-1185">Reference proteome</keyword>
<dbReference type="SUPFAM" id="SSF54909">
    <property type="entry name" value="Dimeric alpha+beta barrel"/>
    <property type="match status" value="1"/>
</dbReference>
<dbReference type="EMBL" id="JBHSXX010000001">
    <property type="protein sequence ID" value="MFC6866898.1"/>
    <property type="molecule type" value="Genomic_DNA"/>
</dbReference>
<organism evidence="1 2">
    <name type="scientific">Haloechinothrix salitolerans</name>
    <dbReference type="NCBI Taxonomy" id="926830"/>
    <lineage>
        <taxon>Bacteria</taxon>
        <taxon>Bacillati</taxon>
        <taxon>Actinomycetota</taxon>
        <taxon>Actinomycetes</taxon>
        <taxon>Pseudonocardiales</taxon>
        <taxon>Pseudonocardiaceae</taxon>
        <taxon>Haloechinothrix</taxon>
    </lineage>
</organism>
<dbReference type="RefSeq" id="WP_345406102.1">
    <property type="nucleotide sequence ID" value="NZ_BAABLA010000121.1"/>
</dbReference>
<comment type="caution">
    <text evidence="1">The sequence shown here is derived from an EMBL/GenBank/DDBJ whole genome shotgun (WGS) entry which is preliminary data.</text>
</comment>
<accession>A0ABW2BXF9</accession>